<evidence type="ECO:0000259" key="1">
    <source>
        <dbReference type="Pfam" id="PF10276"/>
    </source>
</evidence>
<dbReference type="Pfam" id="PF10276">
    <property type="entry name" value="zf-CHCC"/>
    <property type="match status" value="1"/>
</dbReference>
<name>A0A139BTZ4_9PROT</name>
<evidence type="ECO:0000313" key="3">
    <source>
        <dbReference type="Proteomes" id="UP000070578"/>
    </source>
</evidence>
<reference evidence="2 3" key="2">
    <citation type="submission" date="2016-03" db="EMBL/GenBank/DDBJ databases">
        <title>New uncultured bacterium of the family Gallionellaceae from acid mine drainage: description and reconstruction of genome based on metagenomic analysis of microbial community.</title>
        <authorList>
            <person name="Kadnikov V."/>
            <person name="Ivasenko D."/>
            <person name="Beletsky A."/>
            <person name="Mardanov A."/>
            <person name="Danilova E."/>
            <person name="Pimenov N."/>
            <person name="Karnachuk O."/>
            <person name="Ravin N."/>
        </authorList>
    </citation>
    <scope>NUCLEOTIDE SEQUENCE [LARGE SCALE GENOMIC DNA]</scope>
    <source>
        <strain evidence="2">ShG14-8</strain>
    </source>
</reference>
<accession>A0A139BTZ4</accession>
<dbReference type="EMBL" id="LSLI01000029">
    <property type="protein sequence ID" value="KXS32437.1"/>
    <property type="molecule type" value="Genomic_DNA"/>
</dbReference>
<evidence type="ECO:0000313" key="2">
    <source>
        <dbReference type="EMBL" id="KXS32437.1"/>
    </source>
</evidence>
<dbReference type="Proteomes" id="UP000070578">
    <property type="component" value="Unassembled WGS sequence"/>
</dbReference>
<gene>
    <name evidence="2" type="ORF">AWT59_1417</name>
</gene>
<dbReference type="Gene3D" id="2.60.260.40">
    <property type="entry name" value="q5lls5 like domains"/>
    <property type="match status" value="1"/>
</dbReference>
<feature type="domain" description="Zinc finger CHCC-type" evidence="1">
    <location>
        <begin position="32"/>
        <end position="55"/>
    </location>
</feature>
<dbReference type="PATRIC" id="fig|1796491.3.peg.1556"/>
<protein>
    <submittedName>
        <fullName evidence="2">Zinc finger, CHCC-type</fullName>
    </submittedName>
</protein>
<organism evidence="2 3">
    <name type="scientific">Candidatus Gallionella acididurans</name>
    <dbReference type="NCBI Taxonomy" id="1796491"/>
    <lineage>
        <taxon>Bacteria</taxon>
        <taxon>Pseudomonadati</taxon>
        <taxon>Pseudomonadota</taxon>
        <taxon>Betaproteobacteria</taxon>
        <taxon>Nitrosomonadales</taxon>
        <taxon>Gallionellaceae</taxon>
        <taxon>Gallionella</taxon>
    </lineage>
</organism>
<proteinExistence type="predicted"/>
<comment type="caution">
    <text evidence="2">The sequence shown here is derived from an EMBL/GenBank/DDBJ whole genome shotgun (WGS) entry which is preliminary data.</text>
</comment>
<dbReference type="AlphaFoldDB" id="A0A139BTZ4"/>
<sequence length="66" mass="7539">MSKQDITQRYIEITAKDLPLTCPMPDMNLWNAHPKVVIPLSQGGEARCPYCGTLYRFKGELPRAHH</sequence>
<dbReference type="InterPro" id="IPR019401">
    <property type="entry name" value="Znf_CHCC"/>
</dbReference>
<reference evidence="2 3" key="1">
    <citation type="submission" date="2016-02" db="EMBL/GenBank/DDBJ databases">
        <authorList>
            <person name="Wen L."/>
            <person name="He K."/>
            <person name="Yang H."/>
        </authorList>
    </citation>
    <scope>NUCLEOTIDE SEQUENCE [LARGE SCALE GENOMIC DNA]</scope>
    <source>
        <strain evidence="2">ShG14-8</strain>
    </source>
</reference>